<sequence length="320" mass="34691">MSTGTTTLPHRLTDALREIRISQDGTEAVVHGREVNSDNPREMRRLLSDALYDVLHAGRRMEKGEISFRIRDEEFERDLARGVPHRETTTRARVCAAEGHGGTETSPLLVERDGVRVWVPRALVVDGDPETPGAVVTLRTAALRPALSPGFFMVDGSRPRPPGRDVLRVYVNITSWQEAPAVWAKVLGHLEDTGTAYRAKVLSAKPLYPRRDALVVYLAGDSAHAARGIADAVATTPGVGHETSVYTEELAPGVATAWEPDDRRPGMTGLSFGQHRASITAHALLDAAKSGERVEELLTAAFLEAGVEPANPARNTGHRA</sequence>
<protein>
    <submittedName>
        <fullName evidence="1">Uncharacterized protein</fullName>
    </submittedName>
</protein>
<accession>A0A7W7LDB3</accession>
<dbReference type="InterPro" id="IPR040871">
    <property type="entry name" value="HopA1"/>
</dbReference>
<proteinExistence type="predicted"/>
<organism evidence="1 2">
    <name type="scientific">Streptomyces netropsis</name>
    <name type="common">Streptoverticillium netropsis</name>
    <dbReference type="NCBI Taxonomy" id="55404"/>
    <lineage>
        <taxon>Bacteria</taxon>
        <taxon>Bacillati</taxon>
        <taxon>Actinomycetota</taxon>
        <taxon>Actinomycetes</taxon>
        <taxon>Kitasatosporales</taxon>
        <taxon>Streptomycetaceae</taxon>
        <taxon>Streptomyces</taxon>
    </lineage>
</organism>
<dbReference type="RefSeq" id="WP_184734955.1">
    <property type="nucleotide sequence ID" value="NZ_BMRW01000019.1"/>
</dbReference>
<comment type="caution">
    <text evidence="1">The sequence shown here is derived from an EMBL/GenBank/DDBJ whole genome shotgun (WGS) entry which is preliminary data.</text>
</comment>
<dbReference type="AlphaFoldDB" id="A0A7W7LDB3"/>
<keyword evidence="2" id="KW-1185">Reference proteome</keyword>
<dbReference type="Pfam" id="PF17914">
    <property type="entry name" value="HopA1"/>
    <property type="match status" value="1"/>
</dbReference>
<reference evidence="1 2" key="1">
    <citation type="submission" date="2020-08" db="EMBL/GenBank/DDBJ databases">
        <title>Genomic Encyclopedia of Type Strains, Phase III (KMG-III): the genomes of soil and plant-associated and newly described type strains.</title>
        <authorList>
            <person name="Whitman W."/>
        </authorList>
    </citation>
    <scope>NUCLEOTIDE SEQUENCE [LARGE SCALE GENOMIC DNA]</scope>
    <source>
        <strain evidence="1 2">CECT 3265</strain>
    </source>
</reference>
<name>A0A7W7LDB3_STRNE</name>
<evidence type="ECO:0000313" key="2">
    <source>
        <dbReference type="Proteomes" id="UP000556436"/>
    </source>
</evidence>
<dbReference type="Proteomes" id="UP000556436">
    <property type="component" value="Unassembled WGS sequence"/>
</dbReference>
<evidence type="ECO:0000313" key="1">
    <source>
        <dbReference type="EMBL" id="MBB4887827.1"/>
    </source>
</evidence>
<dbReference type="EMBL" id="JACHJG010000007">
    <property type="protein sequence ID" value="MBB4887827.1"/>
    <property type="molecule type" value="Genomic_DNA"/>
</dbReference>
<gene>
    <name evidence="1" type="ORF">FHS38_003881</name>
</gene>